<comment type="caution">
    <text evidence="1">The sequence shown here is derived from an EMBL/GenBank/DDBJ whole genome shotgun (WGS) entry which is preliminary data.</text>
</comment>
<evidence type="ECO:0000313" key="1">
    <source>
        <dbReference type="EMBL" id="MPN62662.1"/>
    </source>
</evidence>
<proteinExistence type="predicted"/>
<gene>
    <name evidence="1" type="ORF">SDC9_210414</name>
</gene>
<sequence length="97" mass="10845">MDLAFLGSCLRKEDIQSLILLIADEYRHPFLDDLAFLRCNLGNGVPENLGVFQLYGAEYRSFRDNGVGSIEPSPQACLYDCPIASRSFEEQVGIRGE</sequence>
<reference evidence="1" key="1">
    <citation type="submission" date="2019-08" db="EMBL/GenBank/DDBJ databases">
        <authorList>
            <person name="Kucharzyk K."/>
            <person name="Murdoch R.W."/>
            <person name="Higgins S."/>
            <person name="Loffler F."/>
        </authorList>
    </citation>
    <scope>NUCLEOTIDE SEQUENCE</scope>
</reference>
<name>A0A645JHG5_9ZZZZ</name>
<protein>
    <submittedName>
        <fullName evidence="1">Uncharacterized protein</fullName>
    </submittedName>
</protein>
<dbReference type="EMBL" id="VSSQ01141001">
    <property type="protein sequence ID" value="MPN62662.1"/>
    <property type="molecule type" value="Genomic_DNA"/>
</dbReference>
<dbReference type="AlphaFoldDB" id="A0A645JHG5"/>
<accession>A0A645JHG5</accession>
<organism evidence="1">
    <name type="scientific">bioreactor metagenome</name>
    <dbReference type="NCBI Taxonomy" id="1076179"/>
    <lineage>
        <taxon>unclassified sequences</taxon>
        <taxon>metagenomes</taxon>
        <taxon>ecological metagenomes</taxon>
    </lineage>
</organism>